<evidence type="ECO:0000313" key="1">
    <source>
        <dbReference type="EMBL" id="TSE04502.1"/>
    </source>
</evidence>
<comment type="caution">
    <text evidence="1">The sequence shown here is derived from an EMBL/GenBank/DDBJ whole genome shotgun (WGS) entry which is preliminary data.</text>
</comment>
<name>A0A554VCN1_9FLAO</name>
<dbReference type="RefSeq" id="WP_143918506.1">
    <property type="nucleotide sequence ID" value="NZ_CANMIK010000047.1"/>
</dbReference>
<protein>
    <submittedName>
        <fullName evidence="1">Uncharacterized protein</fullName>
    </submittedName>
</protein>
<accession>A0A554VCN1</accession>
<reference evidence="1 2" key="1">
    <citation type="submission" date="2019-07" db="EMBL/GenBank/DDBJ databases">
        <title>The draft genome sequence of Aquimarina algiphila M91.</title>
        <authorList>
            <person name="Meng X."/>
        </authorList>
    </citation>
    <scope>NUCLEOTIDE SEQUENCE [LARGE SCALE GENOMIC DNA]</scope>
    <source>
        <strain evidence="1 2">M91</strain>
    </source>
</reference>
<organism evidence="1 2">
    <name type="scientific">Aquimarina algiphila</name>
    <dbReference type="NCBI Taxonomy" id="2047982"/>
    <lineage>
        <taxon>Bacteria</taxon>
        <taxon>Pseudomonadati</taxon>
        <taxon>Bacteroidota</taxon>
        <taxon>Flavobacteriia</taxon>
        <taxon>Flavobacteriales</taxon>
        <taxon>Flavobacteriaceae</taxon>
        <taxon>Aquimarina</taxon>
    </lineage>
</organism>
<dbReference type="OrthoDB" id="1437459at2"/>
<evidence type="ECO:0000313" key="2">
    <source>
        <dbReference type="Proteomes" id="UP000318833"/>
    </source>
</evidence>
<dbReference type="AlphaFoldDB" id="A0A554VCN1"/>
<keyword evidence="2" id="KW-1185">Reference proteome</keyword>
<dbReference type="EMBL" id="VLNR01000080">
    <property type="protein sequence ID" value="TSE04502.1"/>
    <property type="molecule type" value="Genomic_DNA"/>
</dbReference>
<proteinExistence type="predicted"/>
<sequence length="167" mass="19901">MKFKKTLYLSYKYHYLAAFLFLFNVALGQNVKQEKMGNLEFMVGQWIGTSTVYKNEEITKQAPAFQKISYDLDKSILVIKLNSKLLQLHTIIYYDEKDETYYYFPFSKRGVNKLPATYDNQQFIVKANENTRYVFEKTGVKSFREYGEKLKEGKWVKFFEDNFTNTQ</sequence>
<gene>
    <name evidence="1" type="ORF">FOF46_26205</name>
</gene>
<dbReference type="Proteomes" id="UP000318833">
    <property type="component" value="Unassembled WGS sequence"/>
</dbReference>